<evidence type="ECO:0000256" key="6">
    <source>
        <dbReference type="ARBA" id="ARBA00022692"/>
    </source>
</evidence>
<dbReference type="Gene3D" id="3.30.700.10">
    <property type="entry name" value="Glycoprotein, Type 4 Pilin"/>
    <property type="match status" value="1"/>
</dbReference>
<evidence type="ECO:0000256" key="1">
    <source>
        <dbReference type="ARBA" id="ARBA00004377"/>
    </source>
</evidence>
<feature type="domain" description="General secretion pathway GspH" evidence="12">
    <location>
        <begin position="56"/>
        <end position="151"/>
    </location>
</feature>
<dbReference type="Proteomes" id="UP000755654">
    <property type="component" value="Unassembled WGS sequence"/>
</dbReference>
<keyword evidence="4" id="KW-0488">Methylation</keyword>
<keyword evidence="7 11" id="KW-1133">Transmembrane helix</keyword>
<dbReference type="SUPFAM" id="SSF54523">
    <property type="entry name" value="Pili subunits"/>
    <property type="match status" value="1"/>
</dbReference>
<dbReference type="InterPro" id="IPR045584">
    <property type="entry name" value="Pilin-like"/>
</dbReference>
<keyword evidence="8 11" id="KW-0472">Membrane</keyword>
<comment type="caution">
    <text evidence="13">The sequence shown here is derived from an EMBL/GenBank/DDBJ whole genome shotgun (WGS) entry which is preliminary data.</text>
</comment>
<evidence type="ECO:0000256" key="8">
    <source>
        <dbReference type="ARBA" id="ARBA00023136"/>
    </source>
</evidence>
<dbReference type="PROSITE" id="PS00409">
    <property type="entry name" value="PROKAR_NTER_METHYL"/>
    <property type="match status" value="1"/>
</dbReference>
<dbReference type="NCBIfam" id="TIGR02532">
    <property type="entry name" value="IV_pilin_GFxxxE"/>
    <property type="match status" value="1"/>
</dbReference>
<evidence type="ECO:0000313" key="13">
    <source>
        <dbReference type="EMBL" id="MBU2761225.1"/>
    </source>
</evidence>
<dbReference type="Pfam" id="PF07963">
    <property type="entry name" value="N_methyl"/>
    <property type="match status" value="1"/>
</dbReference>
<keyword evidence="5" id="KW-0997">Cell inner membrane</keyword>
<keyword evidence="3" id="KW-1003">Cell membrane</keyword>
<comment type="similarity">
    <text evidence="9">Belongs to the GSP H family.</text>
</comment>
<organism evidence="13 14">
    <name type="scientific">Acidithiobacillus sulfurivorans</name>
    <dbReference type="NCBI Taxonomy" id="1958756"/>
    <lineage>
        <taxon>Bacteria</taxon>
        <taxon>Pseudomonadati</taxon>
        <taxon>Pseudomonadota</taxon>
        <taxon>Acidithiobacillia</taxon>
        <taxon>Acidithiobacillales</taxon>
        <taxon>Acidithiobacillaceae</taxon>
        <taxon>Acidithiobacillus</taxon>
    </lineage>
</organism>
<protein>
    <recommendedName>
        <fullName evidence="2">Type II secretion system protein H</fullName>
    </recommendedName>
    <alternativeName>
        <fullName evidence="10">General secretion pathway protein H</fullName>
    </alternativeName>
</protein>
<sequence>MGGEGLPETLPGILGKGFTLIELMVIIAIMAIIAAIAIPQYNIWMVRAAIQGASGHLQQDITWAEGYAIRSGYPVQVSVTSGGTGCSWTITPAASNVKQQIPQMSATEFASRYPNTVCSVISGATFSITPTGMVYGSNNTITGSAVTFGNAGQNAATYGYWLTLLSGAGNVRNCATSGPASSVCNLQ</sequence>
<evidence type="ECO:0000256" key="10">
    <source>
        <dbReference type="ARBA" id="ARBA00030775"/>
    </source>
</evidence>
<evidence type="ECO:0000256" key="2">
    <source>
        <dbReference type="ARBA" id="ARBA00021549"/>
    </source>
</evidence>
<accession>A0ABS6A1U1</accession>
<evidence type="ECO:0000256" key="11">
    <source>
        <dbReference type="SAM" id="Phobius"/>
    </source>
</evidence>
<evidence type="ECO:0000256" key="9">
    <source>
        <dbReference type="ARBA" id="ARBA00025772"/>
    </source>
</evidence>
<evidence type="ECO:0000256" key="7">
    <source>
        <dbReference type="ARBA" id="ARBA00022989"/>
    </source>
</evidence>
<proteinExistence type="inferred from homology"/>
<dbReference type="RefSeq" id="WP_215884749.1">
    <property type="nucleotide sequence ID" value="NZ_JAAOMP010000153.1"/>
</dbReference>
<evidence type="ECO:0000256" key="5">
    <source>
        <dbReference type="ARBA" id="ARBA00022519"/>
    </source>
</evidence>
<keyword evidence="14" id="KW-1185">Reference proteome</keyword>
<dbReference type="EMBL" id="JAAOMP010000153">
    <property type="protein sequence ID" value="MBU2761225.1"/>
    <property type="molecule type" value="Genomic_DNA"/>
</dbReference>
<dbReference type="InterPro" id="IPR012902">
    <property type="entry name" value="N_methyl_site"/>
</dbReference>
<keyword evidence="6 11" id="KW-0812">Transmembrane</keyword>
<evidence type="ECO:0000259" key="12">
    <source>
        <dbReference type="Pfam" id="PF12019"/>
    </source>
</evidence>
<dbReference type="InterPro" id="IPR022346">
    <property type="entry name" value="T2SS_GspH"/>
</dbReference>
<gene>
    <name evidence="13" type="ORF">HAP95_13900</name>
</gene>
<comment type="subcellular location">
    <subcellularLocation>
        <location evidence="1">Cell inner membrane</location>
        <topology evidence="1">Single-pass membrane protein</topology>
    </subcellularLocation>
</comment>
<evidence type="ECO:0000256" key="3">
    <source>
        <dbReference type="ARBA" id="ARBA00022475"/>
    </source>
</evidence>
<name>A0ABS6A1U1_9PROT</name>
<evidence type="ECO:0000256" key="4">
    <source>
        <dbReference type="ARBA" id="ARBA00022481"/>
    </source>
</evidence>
<dbReference type="Pfam" id="PF12019">
    <property type="entry name" value="GspH"/>
    <property type="match status" value="1"/>
</dbReference>
<reference evidence="13 14" key="1">
    <citation type="journal article" date="2021" name="ISME J.">
        <title>Genomic evolution of the class Acidithiobacillia: deep-branching Proteobacteria living in extreme acidic conditions.</title>
        <authorList>
            <person name="Moya-Beltran A."/>
            <person name="Beard S."/>
            <person name="Rojas-Villalobos C."/>
            <person name="Issotta F."/>
            <person name="Gallardo Y."/>
            <person name="Ulloa R."/>
            <person name="Giaveno A."/>
            <person name="Degli Esposti M."/>
            <person name="Johnson D.B."/>
            <person name="Quatrini R."/>
        </authorList>
    </citation>
    <scope>NUCLEOTIDE SEQUENCE [LARGE SCALE GENOMIC DNA]</scope>
    <source>
        <strain evidence="13 14">RW2</strain>
    </source>
</reference>
<feature type="transmembrane region" description="Helical" evidence="11">
    <location>
        <begin position="20"/>
        <end position="38"/>
    </location>
</feature>
<evidence type="ECO:0000313" key="14">
    <source>
        <dbReference type="Proteomes" id="UP000755654"/>
    </source>
</evidence>